<evidence type="ECO:0000313" key="2">
    <source>
        <dbReference type="WBParaSite" id="PS1159_v2.g3719.t1"/>
    </source>
</evidence>
<sequence>NPFEFQRQQNDIKREPEVFHFKASQRLYSPNGESNNDQQHFGSRSSRQQQQHPSHRSSFQGSSRRSNLGKLLCRVPAPPNFCGVSDLMERTSFLKFLGKHLHFVL</sequence>
<dbReference type="Proteomes" id="UP000887580">
    <property type="component" value="Unplaced"/>
</dbReference>
<evidence type="ECO:0000313" key="1">
    <source>
        <dbReference type="Proteomes" id="UP000887580"/>
    </source>
</evidence>
<proteinExistence type="predicted"/>
<accession>A0AC35GBQ4</accession>
<name>A0AC35GBQ4_9BILA</name>
<reference evidence="2" key="1">
    <citation type="submission" date="2022-11" db="UniProtKB">
        <authorList>
            <consortium name="WormBaseParasite"/>
        </authorList>
    </citation>
    <scope>IDENTIFICATION</scope>
</reference>
<organism evidence="1 2">
    <name type="scientific">Panagrolaimus sp. PS1159</name>
    <dbReference type="NCBI Taxonomy" id="55785"/>
    <lineage>
        <taxon>Eukaryota</taxon>
        <taxon>Metazoa</taxon>
        <taxon>Ecdysozoa</taxon>
        <taxon>Nematoda</taxon>
        <taxon>Chromadorea</taxon>
        <taxon>Rhabditida</taxon>
        <taxon>Tylenchina</taxon>
        <taxon>Panagrolaimomorpha</taxon>
        <taxon>Panagrolaimoidea</taxon>
        <taxon>Panagrolaimidae</taxon>
        <taxon>Panagrolaimus</taxon>
    </lineage>
</organism>
<dbReference type="WBParaSite" id="PS1159_v2.g3719.t1">
    <property type="protein sequence ID" value="PS1159_v2.g3719.t1"/>
    <property type="gene ID" value="PS1159_v2.g3719"/>
</dbReference>
<protein>
    <submittedName>
        <fullName evidence="2">Uncharacterized protein</fullName>
    </submittedName>
</protein>